<accession>A0ABP8C9V6</accession>
<reference evidence="3" key="1">
    <citation type="journal article" date="2019" name="Int. J. Syst. Evol. Microbiol.">
        <title>The Global Catalogue of Microorganisms (GCM) 10K type strain sequencing project: providing services to taxonomists for standard genome sequencing and annotation.</title>
        <authorList>
            <consortium name="The Broad Institute Genomics Platform"/>
            <consortium name="The Broad Institute Genome Sequencing Center for Infectious Disease"/>
            <person name="Wu L."/>
            <person name="Ma J."/>
        </authorList>
    </citation>
    <scope>NUCLEOTIDE SEQUENCE [LARGE SCALE GENOMIC DNA]</scope>
    <source>
        <strain evidence="3">JCM 17440</strain>
    </source>
</reference>
<dbReference type="PROSITE" id="PS50075">
    <property type="entry name" value="CARRIER"/>
    <property type="match status" value="1"/>
</dbReference>
<evidence type="ECO:0000313" key="3">
    <source>
        <dbReference type="Proteomes" id="UP001501710"/>
    </source>
</evidence>
<dbReference type="InterPro" id="IPR036736">
    <property type="entry name" value="ACP-like_sf"/>
</dbReference>
<dbReference type="Gene3D" id="1.10.1200.10">
    <property type="entry name" value="ACP-like"/>
    <property type="match status" value="1"/>
</dbReference>
<dbReference type="Pfam" id="PF00550">
    <property type="entry name" value="PP-binding"/>
    <property type="match status" value="1"/>
</dbReference>
<dbReference type="Proteomes" id="UP001501710">
    <property type="component" value="Unassembled WGS sequence"/>
</dbReference>
<feature type="domain" description="Carrier" evidence="1">
    <location>
        <begin position="3"/>
        <end position="80"/>
    </location>
</feature>
<dbReference type="InterPro" id="IPR009081">
    <property type="entry name" value="PP-bd_ACP"/>
</dbReference>
<gene>
    <name evidence="2" type="ORF">GCM10022254_44780</name>
</gene>
<evidence type="ECO:0000313" key="2">
    <source>
        <dbReference type="EMBL" id="GAA4236069.1"/>
    </source>
</evidence>
<proteinExistence type="predicted"/>
<protein>
    <recommendedName>
        <fullName evidence="1">Carrier domain-containing protein</fullName>
    </recommendedName>
</protein>
<dbReference type="EMBL" id="BAABAS010000015">
    <property type="protein sequence ID" value="GAA4236069.1"/>
    <property type="molecule type" value="Genomic_DNA"/>
</dbReference>
<evidence type="ECO:0000259" key="1">
    <source>
        <dbReference type="PROSITE" id="PS50075"/>
    </source>
</evidence>
<dbReference type="SUPFAM" id="SSF47336">
    <property type="entry name" value="ACP-like"/>
    <property type="match status" value="1"/>
</dbReference>
<sequence>MATTISPDLDPVRNWLLAKHPERETITPDEDLIEARLVDSLSFVEFLLTIEEASGAEIDREAIEIADFRTLEAIGRKFFR</sequence>
<organism evidence="2 3">
    <name type="scientific">Actinomadura meridiana</name>
    <dbReference type="NCBI Taxonomy" id="559626"/>
    <lineage>
        <taxon>Bacteria</taxon>
        <taxon>Bacillati</taxon>
        <taxon>Actinomycetota</taxon>
        <taxon>Actinomycetes</taxon>
        <taxon>Streptosporangiales</taxon>
        <taxon>Thermomonosporaceae</taxon>
        <taxon>Actinomadura</taxon>
    </lineage>
</organism>
<dbReference type="RefSeq" id="WP_344899672.1">
    <property type="nucleotide sequence ID" value="NZ_BAABAS010000015.1"/>
</dbReference>
<comment type="caution">
    <text evidence="2">The sequence shown here is derived from an EMBL/GenBank/DDBJ whole genome shotgun (WGS) entry which is preliminary data.</text>
</comment>
<keyword evidence="3" id="KW-1185">Reference proteome</keyword>
<name>A0ABP8C9V6_9ACTN</name>